<evidence type="ECO:0000313" key="1">
    <source>
        <dbReference type="EMBL" id="MFD2521537.1"/>
    </source>
</evidence>
<name>A0ABW5J850_9BACT</name>
<reference evidence="2" key="1">
    <citation type="journal article" date="2019" name="Int. J. Syst. Evol. Microbiol.">
        <title>The Global Catalogue of Microorganisms (GCM) 10K type strain sequencing project: providing services to taxonomists for standard genome sequencing and annotation.</title>
        <authorList>
            <consortium name="The Broad Institute Genomics Platform"/>
            <consortium name="The Broad Institute Genome Sequencing Center for Infectious Disease"/>
            <person name="Wu L."/>
            <person name="Ma J."/>
        </authorList>
    </citation>
    <scope>NUCLEOTIDE SEQUENCE [LARGE SCALE GENOMIC DNA]</scope>
    <source>
        <strain evidence="2">KCTC 52344</strain>
    </source>
</reference>
<keyword evidence="2" id="KW-1185">Reference proteome</keyword>
<proteinExistence type="predicted"/>
<dbReference type="Proteomes" id="UP001597510">
    <property type="component" value="Unassembled WGS sequence"/>
</dbReference>
<gene>
    <name evidence="1" type="ORF">ACFSR2_11610</name>
</gene>
<organism evidence="1 2">
    <name type="scientific">Emticicia soli</name>
    <dbReference type="NCBI Taxonomy" id="2027878"/>
    <lineage>
        <taxon>Bacteria</taxon>
        <taxon>Pseudomonadati</taxon>
        <taxon>Bacteroidota</taxon>
        <taxon>Cytophagia</taxon>
        <taxon>Cytophagales</taxon>
        <taxon>Leadbetterellaceae</taxon>
        <taxon>Emticicia</taxon>
    </lineage>
</organism>
<evidence type="ECO:0000313" key="2">
    <source>
        <dbReference type="Proteomes" id="UP001597510"/>
    </source>
</evidence>
<dbReference type="EMBL" id="JBHULC010000011">
    <property type="protein sequence ID" value="MFD2521537.1"/>
    <property type="molecule type" value="Genomic_DNA"/>
</dbReference>
<dbReference type="InterPro" id="IPR036654">
    <property type="entry name" value="DNA_pol_III_psi_sf"/>
</dbReference>
<dbReference type="RefSeq" id="WP_340235726.1">
    <property type="nucleotide sequence ID" value="NZ_JBBEWC010000005.1"/>
</dbReference>
<accession>A0ABW5J850</accession>
<protein>
    <submittedName>
        <fullName evidence="1">Uncharacterized protein</fullName>
    </submittedName>
</protein>
<comment type="caution">
    <text evidence="1">The sequence shown here is derived from an EMBL/GenBank/DDBJ whole genome shotgun (WGS) entry which is preliminary data.</text>
</comment>
<dbReference type="SUPFAM" id="SSF102220">
    <property type="entry name" value="DNA polymerase III psi subunit"/>
    <property type="match status" value="1"/>
</dbReference>
<sequence length="192" mass="21112">MNNILAQYLFNKEVIYKNPQVEVAPAKETIAEVKKEAKEATPVVKPTPVLETPKVEPPKPVIPATPVVPVAVPLKLTQKVVVITELISNDEKTLLSKILGAVGLSLAQIDLIEIEKPQHIDYQAFVAQKTTNKFISFGVGLGKLNWDLMLVPYQIKTESGIDFLLANNLGAIATDTTLKKNLWAALQQMFSK</sequence>